<evidence type="ECO:0000259" key="1">
    <source>
        <dbReference type="Pfam" id="PF01935"/>
    </source>
</evidence>
<dbReference type="AlphaFoldDB" id="A0A0F9HQC4"/>
<feature type="non-terminal residue" evidence="2">
    <location>
        <position position="1"/>
    </location>
</feature>
<dbReference type="InterPro" id="IPR008571">
    <property type="entry name" value="HerA-like"/>
</dbReference>
<dbReference type="InterPro" id="IPR027417">
    <property type="entry name" value="P-loop_NTPase"/>
</dbReference>
<sequence length="355" mass="39638">AATGRGKSNLVKTILYDLLDNDKCGKLIFDPHNEYYGTITQKGLKDHPKSPEFLEYYTIRGTSGALDLKFNMNLINPAHIMGSISLTDAQKQAIVVFYRRDRNNWIQNIFKDIPQAELKVLGINVQTVEVLRRKLGILLNLNQEDDGTLTEKGIYTSSGNEQTTHAIIKSLSNGKTVIIDTSLLEGSEEIFIASIIVEGMFKEYKTLKFQDKLQDRPVISIVIEEAPRVIGKKVLESIDNVFGKIAREGRKFQIGLIAITQLPSIIEREILANMNTKIILGNEMGPERRALIDSAAQDLSDDYQTIGSLDKGEAIVTSTFTKFAIPISIPLFEDFIKEGKKKQNSKTKIVSPGFS</sequence>
<dbReference type="InterPro" id="IPR002789">
    <property type="entry name" value="HerA_central"/>
</dbReference>
<dbReference type="Gene3D" id="3.40.50.300">
    <property type="entry name" value="P-loop containing nucleotide triphosphate hydrolases"/>
    <property type="match status" value="2"/>
</dbReference>
<reference evidence="2" key="1">
    <citation type="journal article" date="2015" name="Nature">
        <title>Complex archaea that bridge the gap between prokaryotes and eukaryotes.</title>
        <authorList>
            <person name="Spang A."/>
            <person name="Saw J.H."/>
            <person name="Jorgensen S.L."/>
            <person name="Zaremba-Niedzwiedzka K."/>
            <person name="Martijn J."/>
            <person name="Lind A.E."/>
            <person name="van Eijk R."/>
            <person name="Schleper C."/>
            <person name="Guy L."/>
            <person name="Ettema T.J."/>
        </authorList>
    </citation>
    <scope>NUCLEOTIDE SEQUENCE</scope>
</reference>
<name>A0A0F9HQC4_9ZZZZ</name>
<accession>A0A0F9HQC4</accession>
<evidence type="ECO:0000313" key="2">
    <source>
        <dbReference type="EMBL" id="KKM17342.1"/>
    </source>
</evidence>
<dbReference type="Pfam" id="PF01935">
    <property type="entry name" value="DUF87"/>
    <property type="match status" value="1"/>
</dbReference>
<dbReference type="PANTHER" id="PTHR42957:SF1">
    <property type="entry name" value="HELICASE MJ1565-RELATED"/>
    <property type="match status" value="1"/>
</dbReference>
<protein>
    <recommendedName>
        <fullName evidence="1">Helicase HerA central domain-containing protein</fullName>
    </recommendedName>
</protein>
<dbReference type="EMBL" id="LAZR01014474">
    <property type="protein sequence ID" value="KKM17342.1"/>
    <property type="molecule type" value="Genomic_DNA"/>
</dbReference>
<dbReference type="PANTHER" id="PTHR42957">
    <property type="entry name" value="HELICASE MJ1565-RELATED"/>
    <property type="match status" value="1"/>
</dbReference>
<dbReference type="SUPFAM" id="SSF52540">
    <property type="entry name" value="P-loop containing nucleoside triphosphate hydrolases"/>
    <property type="match status" value="1"/>
</dbReference>
<organism evidence="2">
    <name type="scientific">marine sediment metagenome</name>
    <dbReference type="NCBI Taxonomy" id="412755"/>
    <lineage>
        <taxon>unclassified sequences</taxon>
        <taxon>metagenomes</taxon>
        <taxon>ecological metagenomes</taxon>
    </lineage>
</organism>
<gene>
    <name evidence="2" type="ORF">LCGC14_1676730</name>
</gene>
<comment type="caution">
    <text evidence="2">The sequence shown here is derived from an EMBL/GenBank/DDBJ whole genome shotgun (WGS) entry which is preliminary data.</text>
</comment>
<feature type="domain" description="Helicase HerA central" evidence="1">
    <location>
        <begin position="1"/>
        <end position="197"/>
    </location>
</feature>
<proteinExistence type="predicted"/>